<proteinExistence type="predicted"/>
<organism evidence="1 2">
    <name type="scientific">Mytilus galloprovincialis</name>
    <name type="common">Mediterranean mussel</name>
    <dbReference type="NCBI Taxonomy" id="29158"/>
    <lineage>
        <taxon>Eukaryota</taxon>
        <taxon>Metazoa</taxon>
        <taxon>Spiralia</taxon>
        <taxon>Lophotrochozoa</taxon>
        <taxon>Mollusca</taxon>
        <taxon>Bivalvia</taxon>
        <taxon>Autobranchia</taxon>
        <taxon>Pteriomorphia</taxon>
        <taxon>Mytilida</taxon>
        <taxon>Mytiloidea</taxon>
        <taxon>Mytilidae</taxon>
        <taxon>Mytilinae</taxon>
        <taxon>Mytilus</taxon>
    </lineage>
</organism>
<gene>
    <name evidence="1" type="ORF">MGAL_10B066194</name>
</gene>
<accession>A0A8B6BQY1</accession>
<dbReference type="AlphaFoldDB" id="A0A8B6BQY1"/>
<evidence type="ECO:0000313" key="2">
    <source>
        <dbReference type="Proteomes" id="UP000596742"/>
    </source>
</evidence>
<name>A0A8B6BQY1_MYTGA</name>
<evidence type="ECO:0000313" key="1">
    <source>
        <dbReference type="EMBL" id="VDH93719.1"/>
    </source>
</evidence>
<keyword evidence="2" id="KW-1185">Reference proteome</keyword>
<dbReference type="Proteomes" id="UP000596742">
    <property type="component" value="Unassembled WGS sequence"/>
</dbReference>
<dbReference type="EMBL" id="UYJE01000501">
    <property type="protein sequence ID" value="VDH93719.1"/>
    <property type="molecule type" value="Genomic_DNA"/>
</dbReference>
<reference evidence="1" key="1">
    <citation type="submission" date="2018-11" db="EMBL/GenBank/DDBJ databases">
        <authorList>
            <person name="Alioto T."/>
            <person name="Alioto T."/>
        </authorList>
    </citation>
    <scope>NUCLEOTIDE SEQUENCE</scope>
</reference>
<sequence length="114" mass="13336">MEESGILKRKSCQIKPRNADEIEIIRHPANGKKWIEDINFNYKTQDGQSLITIPFNMFPDDTSTHKSRRWMPLHCIQMQLSGIPIDMRQKQETIQFLGATEKADIMDVAKDNYR</sequence>
<comment type="caution">
    <text evidence="1">The sequence shown here is derived from an EMBL/GenBank/DDBJ whole genome shotgun (WGS) entry which is preliminary data.</text>
</comment>
<dbReference type="OrthoDB" id="6152038at2759"/>
<protein>
    <submittedName>
        <fullName evidence="1">Uncharacterized protein</fullName>
    </submittedName>
</protein>